<keyword evidence="2" id="KW-1185">Reference proteome</keyword>
<evidence type="ECO:0000313" key="1">
    <source>
        <dbReference type="EMBL" id="QHS61515.1"/>
    </source>
</evidence>
<dbReference type="AlphaFoldDB" id="A0A6B9ZKA8"/>
<dbReference type="RefSeq" id="WP_162333184.1">
    <property type="nucleotide sequence ID" value="NZ_CP048113.1"/>
</dbReference>
<dbReference type="KEGG" id="chih:GWR21_18510"/>
<sequence length="65" mass="6960">MFNVSTRAGIAATRQKDITNTAIILGSTTTVMATTRMLEEADLVDNGNVKIRRGGVVLPAIVRDD</sequence>
<gene>
    <name evidence="1" type="ORF">GWR21_18510</name>
</gene>
<dbReference type="Proteomes" id="UP000476411">
    <property type="component" value="Chromosome"/>
</dbReference>
<protein>
    <submittedName>
        <fullName evidence="1">Uncharacterized protein</fullName>
    </submittedName>
</protein>
<reference evidence="1 2" key="1">
    <citation type="submission" date="2020-01" db="EMBL/GenBank/DDBJ databases">
        <title>Complete genome sequence of Chitinophaga sp. H33E-04 isolated from quinoa roots.</title>
        <authorList>
            <person name="Weon H.-Y."/>
            <person name="Lee S.A."/>
        </authorList>
    </citation>
    <scope>NUCLEOTIDE SEQUENCE [LARGE SCALE GENOMIC DNA]</scope>
    <source>
        <strain evidence="1 2">H33E-04</strain>
    </source>
</reference>
<name>A0A6B9ZKA8_9BACT</name>
<dbReference type="EMBL" id="CP048113">
    <property type="protein sequence ID" value="QHS61515.1"/>
    <property type="molecule type" value="Genomic_DNA"/>
</dbReference>
<proteinExistence type="predicted"/>
<organism evidence="1 2">
    <name type="scientific">Chitinophaga agri</name>
    <dbReference type="NCBI Taxonomy" id="2703787"/>
    <lineage>
        <taxon>Bacteria</taxon>
        <taxon>Pseudomonadati</taxon>
        <taxon>Bacteroidota</taxon>
        <taxon>Chitinophagia</taxon>
        <taxon>Chitinophagales</taxon>
        <taxon>Chitinophagaceae</taxon>
        <taxon>Chitinophaga</taxon>
    </lineage>
</organism>
<evidence type="ECO:0000313" key="2">
    <source>
        <dbReference type="Proteomes" id="UP000476411"/>
    </source>
</evidence>
<accession>A0A6B9ZKA8</accession>